<dbReference type="SMART" id="SM00257">
    <property type="entry name" value="LysM"/>
    <property type="match status" value="2"/>
</dbReference>
<dbReference type="CDD" id="cd12797">
    <property type="entry name" value="M23_peptidase"/>
    <property type="match status" value="1"/>
</dbReference>
<comment type="caution">
    <text evidence="2">The sequence shown here is derived from an EMBL/GenBank/DDBJ whole genome shotgun (WGS) entry which is preliminary data.</text>
</comment>
<dbReference type="Proteomes" id="UP000178820">
    <property type="component" value="Unassembled WGS sequence"/>
</dbReference>
<dbReference type="EMBL" id="MHOT01000027">
    <property type="protein sequence ID" value="OGZ67905.1"/>
    <property type="molecule type" value="Genomic_DNA"/>
</dbReference>
<dbReference type="SUPFAM" id="SSF51261">
    <property type="entry name" value="Duplicated hybrid motif"/>
    <property type="match status" value="1"/>
</dbReference>
<dbReference type="AlphaFoldDB" id="A0A1G2HZJ3"/>
<protein>
    <recommendedName>
        <fullName evidence="1">LysM domain-containing protein</fullName>
    </recommendedName>
</protein>
<evidence type="ECO:0000313" key="2">
    <source>
        <dbReference type="EMBL" id="OGZ67905.1"/>
    </source>
</evidence>
<dbReference type="InterPro" id="IPR018392">
    <property type="entry name" value="LysM"/>
</dbReference>
<dbReference type="Gene3D" id="2.70.70.10">
    <property type="entry name" value="Glucose Permease (Domain IIA)"/>
    <property type="match status" value="1"/>
</dbReference>
<dbReference type="Gene3D" id="3.10.350.10">
    <property type="entry name" value="LysM domain"/>
    <property type="match status" value="2"/>
</dbReference>
<dbReference type="PANTHER" id="PTHR21666">
    <property type="entry name" value="PEPTIDASE-RELATED"/>
    <property type="match status" value="1"/>
</dbReference>
<dbReference type="InterPro" id="IPR050570">
    <property type="entry name" value="Cell_wall_metabolism_enzyme"/>
</dbReference>
<organism evidence="2 3">
    <name type="scientific">Candidatus Staskawiczbacteria bacterium RIFCSPHIGHO2_02_FULL_42_22</name>
    <dbReference type="NCBI Taxonomy" id="1802207"/>
    <lineage>
        <taxon>Bacteria</taxon>
        <taxon>Candidatus Staskawicziibacteriota</taxon>
    </lineage>
</organism>
<dbReference type="PANTHER" id="PTHR21666:SF270">
    <property type="entry name" value="MUREIN HYDROLASE ACTIVATOR ENVC"/>
    <property type="match status" value="1"/>
</dbReference>
<dbReference type="CDD" id="cd00118">
    <property type="entry name" value="LysM"/>
    <property type="match status" value="2"/>
</dbReference>
<dbReference type="Pfam" id="PF01476">
    <property type="entry name" value="LysM"/>
    <property type="match status" value="2"/>
</dbReference>
<evidence type="ECO:0000313" key="3">
    <source>
        <dbReference type="Proteomes" id="UP000178820"/>
    </source>
</evidence>
<feature type="domain" description="LysM" evidence="1">
    <location>
        <begin position="147"/>
        <end position="198"/>
    </location>
</feature>
<dbReference type="InterPro" id="IPR016047">
    <property type="entry name" value="M23ase_b-sheet_dom"/>
</dbReference>
<gene>
    <name evidence="2" type="ORF">A3D44_00140</name>
</gene>
<evidence type="ECO:0000259" key="1">
    <source>
        <dbReference type="PROSITE" id="PS51782"/>
    </source>
</evidence>
<dbReference type="InterPro" id="IPR011055">
    <property type="entry name" value="Dup_hybrid_motif"/>
</dbReference>
<dbReference type="InterPro" id="IPR036779">
    <property type="entry name" value="LysM_dom_sf"/>
</dbReference>
<accession>A0A1G2HZJ3</accession>
<dbReference type="STRING" id="1802207.A3D44_00140"/>
<sequence>MSVVLFGLLFFSSDSLAELNYQSSGDITIFDPSLINASDVQSDDVFFSPHSAALVETPDLKIIQDNSIYAMATPSTLTTQTLGSIFGGAEGQRKEVVDYTVQIGDTIEGVARQFGISTNTVAWANDISAAATLKVGQTLAILPFSGLIYTVKNGDTLSQISKVYKSKSQETTVFINNIIVDNNLVNEGDIFIGDRLMLRDAVMPPKEVRSISVPLADNFFIFPSEGYISQRLHYSNGVDLANKCGTPIYAAAAGTVQRAVFNGAWNFGMGNYATILHSNGTVTYYGHLQTLSVKSGDKVGVGDRIGLMGRTGKATGCHIHFEVRGAQNPLARYLVGAKIQYK</sequence>
<dbReference type="Pfam" id="PF01551">
    <property type="entry name" value="Peptidase_M23"/>
    <property type="match status" value="1"/>
</dbReference>
<reference evidence="2 3" key="1">
    <citation type="journal article" date="2016" name="Nat. Commun.">
        <title>Thousands of microbial genomes shed light on interconnected biogeochemical processes in an aquifer system.</title>
        <authorList>
            <person name="Anantharaman K."/>
            <person name="Brown C.T."/>
            <person name="Hug L.A."/>
            <person name="Sharon I."/>
            <person name="Castelle C.J."/>
            <person name="Probst A.J."/>
            <person name="Thomas B.C."/>
            <person name="Singh A."/>
            <person name="Wilkins M.J."/>
            <person name="Karaoz U."/>
            <person name="Brodie E.L."/>
            <person name="Williams K.H."/>
            <person name="Hubbard S.S."/>
            <person name="Banfield J.F."/>
        </authorList>
    </citation>
    <scope>NUCLEOTIDE SEQUENCE [LARGE SCALE GENOMIC DNA]</scope>
</reference>
<feature type="domain" description="LysM" evidence="1">
    <location>
        <begin position="97"/>
        <end position="141"/>
    </location>
</feature>
<proteinExistence type="predicted"/>
<dbReference type="PROSITE" id="PS51782">
    <property type="entry name" value="LYSM"/>
    <property type="match status" value="2"/>
</dbReference>
<dbReference type="GO" id="GO:0004222">
    <property type="term" value="F:metalloendopeptidase activity"/>
    <property type="evidence" value="ECO:0007669"/>
    <property type="project" value="TreeGrafter"/>
</dbReference>
<name>A0A1G2HZJ3_9BACT</name>